<dbReference type="RefSeq" id="WP_345642818.1">
    <property type="nucleotide sequence ID" value="NZ_BAABEP010000006.1"/>
</dbReference>
<name>A0ABP7EHU3_9ACTN</name>
<reference evidence="2" key="1">
    <citation type="journal article" date="2019" name="Int. J. Syst. Evol. Microbiol.">
        <title>The Global Catalogue of Microorganisms (GCM) 10K type strain sequencing project: providing services to taxonomists for standard genome sequencing and annotation.</title>
        <authorList>
            <consortium name="The Broad Institute Genomics Platform"/>
            <consortium name="The Broad Institute Genome Sequencing Center for Infectious Disease"/>
            <person name="Wu L."/>
            <person name="Ma J."/>
        </authorList>
    </citation>
    <scope>NUCLEOTIDE SEQUENCE [LARGE SCALE GENOMIC DNA]</scope>
    <source>
        <strain evidence="2">JCM 30846</strain>
    </source>
</reference>
<sequence>MGKTLLGSLARSATAVATRATAEPPVPYASRGAERALPFLRPAGMEAQMRAMGSVGTLFSIVNRTSNATAQVEWKLWRKAKSGRKEDRTEVTSHAALDLWNQPNPFMPRQEFVETFQQHIDLTGEGWWVIGYSPYARIPLEMWPVRPDRMTPIPSTDRFLAGYMYTSPDGEQIPLGLDQVIFLRMPNPLDIYRGMGPVQAVLADLDATRYSAEWNRNFFLNSAEPGGIIEVPTALSDPDFDQLRERWNEQHRGVANAHRVAILEHGKWIDRKLSQRDMQFVELRTVSRDVLREAFGISAFALGDVQDVNRATAEASKAWFAEQLTVPRLERIKGALNNDLLPLYGRTAEGLEFDYENPVPADPEGEAAQLASRSASAQALVSAGAYGPSVLSALGLPESIEFGQPGSDPDKDLLVELVKGAPSLAPIILPMLGYTLPAGAVPAPATAPSARALPPGSTDDDEIEAAQRWVAVAKDDDDTCEPCRDNDGHVYRNRAAAYRDYPGGEGYIHCVGAEYGNKCRCTVVKRGRKGGN</sequence>
<protein>
    <recommendedName>
        <fullName evidence="3">Phage portal protein</fullName>
    </recommendedName>
</protein>
<dbReference type="InterPro" id="IPR006944">
    <property type="entry name" value="Phage/GTA_portal"/>
</dbReference>
<organism evidence="1 2">
    <name type="scientific">Streptomyces tremellae</name>
    <dbReference type="NCBI Taxonomy" id="1124239"/>
    <lineage>
        <taxon>Bacteria</taxon>
        <taxon>Bacillati</taxon>
        <taxon>Actinomycetota</taxon>
        <taxon>Actinomycetes</taxon>
        <taxon>Kitasatosporales</taxon>
        <taxon>Streptomycetaceae</taxon>
        <taxon>Streptomyces</taxon>
    </lineage>
</organism>
<dbReference type="EMBL" id="BAABEP010000006">
    <property type="protein sequence ID" value="GAA3718195.1"/>
    <property type="molecule type" value="Genomic_DNA"/>
</dbReference>
<accession>A0ABP7EHU3</accession>
<keyword evidence="2" id="KW-1185">Reference proteome</keyword>
<gene>
    <name evidence="1" type="ORF">GCM10023082_14690</name>
</gene>
<evidence type="ECO:0000313" key="1">
    <source>
        <dbReference type="EMBL" id="GAA3718195.1"/>
    </source>
</evidence>
<dbReference type="Proteomes" id="UP001499884">
    <property type="component" value="Unassembled WGS sequence"/>
</dbReference>
<dbReference type="Pfam" id="PF04860">
    <property type="entry name" value="Phage_portal"/>
    <property type="match status" value="1"/>
</dbReference>
<evidence type="ECO:0000313" key="2">
    <source>
        <dbReference type="Proteomes" id="UP001499884"/>
    </source>
</evidence>
<comment type="caution">
    <text evidence="1">The sequence shown here is derived from an EMBL/GenBank/DDBJ whole genome shotgun (WGS) entry which is preliminary data.</text>
</comment>
<evidence type="ECO:0008006" key="3">
    <source>
        <dbReference type="Google" id="ProtNLM"/>
    </source>
</evidence>
<proteinExistence type="predicted"/>